<proteinExistence type="inferred from homology"/>
<dbReference type="InterPro" id="IPR030678">
    <property type="entry name" value="Peptide/Ni-bd"/>
</dbReference>
<evidence type="ECO:0000313" key="5">
    <source>
        <dbReference type="Proteomes" id="UP001589858"/>
    </source>
</evidence>
<dbReference type="Proteomes" id="UP001589858">
    <property type="component" value="Unassembled WGS sequence"/>
</dbReference>
<dbReference type="PANTHER" id="PTHR30290">
    <property type="entry name" value="PERIPLASMIC BINDING COMPONENT OF ABC TRANSPORTER"/>
    <property type="match status" value="1"/>
</dbReference>
<dbReference type="CDD" id="cd08503">
    <property type="entry name" value="PBP2_NikA_DppA_OppA_like_17"/>
    <property type="match status" value="1"/>
</dbReference>
<dbReference type="Gene3D" id="3.10.105.10">
    <property type="entry name" value="Dipeptide-binding Protein, Domain 3"/>
    <property type="match status" value="1"/>
</dbReference>
<dbReference type="Pfam" id="PF00496">
    <property type="entry name" value="SBP_bac_5"/>
    <property type="match status" value="1"/>
</dbReference>
<accession>A0ABV6SF46</accession>
<comment type="caution">
    <text evidence="4">The sequence shown here is derived from an EMBL/GenBank/DDBJ whole genome shotgun (WGS) entry which is preliminary data.</text>
</comment>
<comment type="similarity">
    <text evidence="2">Belongs to the bacterial solute-binding protein 5 family.</text>
</comment>
<dbReference type="Gene3D" id="3.40.190.10">
    <property type="entry name" value="Periplasmic binding protein-like II"/>
    <property type="match status" value="1"/>
</dbReference>
<evidence type="ECO:0000256" key="2">
    <source>
        <dbReference type="ARBA" id="ARBA00005695"/>
    </source>
</evidence>
<evidence type="ECO:0000256" key="1">
    <source>
        <dbReference type="ARBA" id="ARBA00004418"/>
    </source>
</evidence>
<feature type="domain" description="Solute-binding protein family 5" evidence="3">
    <location>
        <begin position="135"/>
        <end position="456"/>
    </location>
</feature>
<dbReference type="RefSeq" id="WP_267218481.1">
    <property type="nucleotide sequence ID" value="NZ_JAPCWC010000001.1"/>
</dbReference>
<evidence type="ECO:0000259" key="3">
    <source>
        <dbReference type="Pfam" id="PF00496"/>
    </source>
</evidence>
<dbReference type="InterPro" id="IPR039424">
    <property type="entry name" value="SBP_5"/>
</dbReference>
<comment type="subcellular location">
    <subcellularLocation>
        <location evidence="1">Periplasm</location>
    </subcellularLocation>
</comment>
<name>A0ABV6SF46_9SPHN</name>
<sequence length="560" mass="61272">MLPPLRTILQGEPSHVVRRIIARYRQIRVPAARWRVRRGSAVTDQSRRSFLTRGAALSGGLLSTGLLSSCGADKPGTSASGGAPSRGGKARIAIIAGAQTGNLDAHKPLGTGSFRGWALYSKLWEWNRQANPGLALADFAEVNGDATEWTIRLKKGLEFHHGKSITAEDVVFSIRRLTDPRLASPYGSYLPSLRRGDVRALDPLTVRIPFDQGQGLAALPELWMSWGGIVPTDYDPVNNPVGAGPYRLKSFTPGQRSVFSRFENYYKPGQPYLDEVEIIDFKDPIARLQAMQTGQVDIAPTIGFEQLAFFRSSDHFRVVSSETDAWHGFAMNLSKAPFDDPRVAAAFRLIADRPELVKRVLHGQGRVANDLYSPSDPTFNHAIPQRRRDLAEARSLLRSAGHAGGLTVELVTTAGAGGNAAIVFAEQAREAGVDVKIRLVDDSIFNGPDKNNWTFSTLVGVSRPFLLTLQQHDGPRSAGNRTHFNDAEFTRLVTAAAAQPDVEKRKALVGEAQRIQHERGGLLIWGFANNEDASSSLIGGVTPDRTAFSAWRTDALWRRT</sequence>
<dbReference type="PIRSF" id="PIRSF002741">
    <property type="entry name" value="MppA"/>
    <property type="match status" value="1"/>
</dbReference>
<keyword evidence="5" id="KW-1185">Reference proteome</keyword>
<protein>
    <submittedName>
        <fullName evidence="4">ABC transporter substrate-binding protein</fullName>
    </submittedName>
</protein>
<dbReference type="EMBL" id="JBHLTM010000075">
    <property type="protein sequence ID" value="MFC0686678.1"/>
    <property type="molecule type" value="Genomic_DNA"/>
</dbReference>
<dbReference type="SUPFAM" id="SSF53850">
    <property type="entry name" value="Periplasmic binding protein-like II"/>
    <property type="match status" value="1"/>
</dbReference>
<reference evidence="4 5" key="1">
    <citation type="submission" date="2024-09" db="EMBL/GenBank/DDBJ databases">
        <authorList>
            <person name="Sun Q."/>
            <person name="Mori K."/>
        </authorList>
    </citation>
    <scope>NUCLEOTIDE SEQUENCE [LARGE SCALE GENOMIC DNA]</scope>
    <source>
        <strain evidence="4 5">CICC 11035S</strain>
    </source>
</reference>
<organism evidence="4 5">
    <name type="scientific">Novosphingobium clariflavum</name>
    <dbReference type="NCBI Taxonomy" id="2029884"/>
    <lineage>
        <taxon>Bacteria</taxon>
        <taxon>Pseudomonadati</taxon>
        <taxon>Pseudomonadota</taxon>
        <taxon>Alphaproteobacteria</taxon>
        <taxon>Sphingomonadales</taxon>
        <taxon>Sphingomonadaceae</taxon>
        <taxon>Novosphingobium</taxon>
    </lineage>
</organism>
<gene>
    <name evidence="4" type="ORF">ACFFF8_19010</name>
</gene>
<evidence type="ECO:0000313" key="4">
    <source>
        <dbReference type="EMBL" id="MFC0686678.1"/>
    </source>
</evidence>
<dbReference type="InterPro" id="IPR000914">
    <property type="entry name" value="SBP_5_dom"/>
</dbReference>